<dbReference type="AlphaFoldDB" id="A0A9P3G9H6"/>
<keyword evidence="1" id="KW-0175">Coiled coil</keyword>
<feature type="coiled-coil region" evidence="1">
    <location>
        <begin position="592"/>
        <end position="635"/>
    </location>
</feature>
<dbReference type="OrthoDB" id="3156891at2759"/>
<dbReference type="EMBL" id="BPQB01000017">
    <property type="protein sequence ID" value="GJE90527.1"/>
    <property type="molecule type" value="Genomic_DNA"/>
</dbReference>
<dbReference type="PROSITE" id="PS51752">
    <property type="entry name" value="JACALIN_LECTIN"/>
    <property type="match status" value="1"/>
</dbReference>
<feature type="region of interest" description="Disordered" evidence="2">
    <location>
        <begin position="656"/>
        <end position="706"/>
    </location>
</feature>
<dbReference type="SUPFAM" id="SSF51101">
    <property type="entry name" value="Mannose-binding lectins"/>
    <property type="match status" value="1"/>
</dbReference>
<feature type="compositionally biased region" description="Basic and acidic residues" evidence="2">
    <location>
        <begin position="696"/>
        <end position="706"/>
    </location>
</feature>
<evidence type="ECO:0000259" key="3">
    <source>
        <dbReference type="PROSITE" id="PS51752"/>
    </source>
</evidence>
<keyword evidence="5" id="KW-1185">Reference proteome</keyword>
<reference evidence="4 5" key="1">
    <citation type="submission" date="2021-08" db="EMBL/GenBank/DDBJ databases">
        <title>Draft Genome Sequence of Phanerochaete sordida strain YK-624.</title>
        <authorList>
            <person name="Mori T."/>
            <person name="Dohra H."/>
            <person name="Suzuki T."/>
            <person name="Kawagishi H."/>
            <person name="Hirai H."/>
        </authorList>
    </citation>
    <scope>NUCLEOTIDE SEQUENCE [LARGE SCALE GENOMIC DNA]</scope>
    <source>
        <strain evidence="4 5">YK-624</strain>
    </source>
</reference>
<evidence type="ECO:0000313" key="5">
    <source>
        <dbReference type="Proteomes" id="UP000703269"/>
    </source>
</evidence>
<dbReference type="InterPro" id="IPR001229">
    <property type="entry name" value="Jacalin-like_lectin_dom"/>
</dbReference>
<evidence type="ECO:0000313" key="4">
    <source>
        <dbReference type="EMBL" id="GJE90527.1"/>
    </source>
</evidence>
<comment type="caution">
    <text evidence="4">The sequence shown here is derived from an EMBL/GenBank/DDBJ whole genome shotgun (WGS) entry which is preliminary data.</text>
</comment>
<sequence>MSPHGDHRISMSLPTKSVTLAAASYPGGIRCYTKLIGGEVREASLELSDEALGKAMRDGNSNIVAATTGWTSSTLPFKVHPQSSLCTIAWDAHSQSVFYQDEAGKLCEQRLTEGKHWKLSKTFNAPKVTLGTNIASVASPRDRKAMLIYQHENGSIYYHTVSNDRWDVAKELLHTKVNGRTGIGATSWDDLEDIRVYVQSKKHNIRQYRKVSDGDWQVTEGVVTSTHDINDITAVGWGPKDKREVRLYVQDEPGNIIEYKSEDNNKKVPFARGDFQQAAVRNSDIIGFVRNVNAAPGFCVNLMWVDTNQAVQQCIYNGKDWLPPAKIAYVDPLNMPGLWDKGPQFDDHDIATAVKNAASRKYVSEIRIRADNGGIYALALAYTDGDVTETHGRAGKEQPTVFALSRGEDITTVWYRTDQKGLAGLQFGTSQGRTTQWFGSGLGAFGRLDSGGHALIGFAGAVDEDYSNKIVGIRPIWSHVQPRRAHEDVAGKVASVEDVLSRVPAESAQIQQRAAGVQAAQSALEPATKDAMAALADLTESVEMLHGFEHAKTGAQVRATERRNRFVDEQLAVCDEDAKAVAARFKAVAERVAGLPSEAQKLRAEIDALQQKANHAELEDAIKTKIDEILKLKAKFQKELTSRTLQVEDATTAANKSATRYAENRAAGGADQPSPADTKGPQNPFGAASAPTSTAHESDETRDWREQAEKDAGELAYHVAHRDFRAACIARLDSDLKELEGVSARLRDALKVPAVAKAFEEVAALEAQLVTREKEIAELAAVLGELAPLCGQLAGKTGSKAFAKALLPIVEKVDAHAGLKGLCSKVEAHILLAAAQRLAA</sequence>
<dbReference type="Gene3D" id="2.100.10.30">
    <property type="entry name" value="Jacalin-like lectin domain"/>
    <property type="match status" value="1"/>
</dbReference>
<dbReference type="Gene3D" id="2.120.10.70">
    <property type="entry name" value="Fucose-specific lectin"/>
    <property type="match status" value="1"/>
</dbReference>
<name>A0A9P3G9H6_9APHY</name>
<dbReference type="Pfam" id="PF01419">
    <property type="entry name" value="Jacalin"/>
    <property type="match status" value="1"/>
</dbReference>
<dbReference type="InterPro" id="IPR036404">
    <property type="entry name" value="Jacalin-like_lectin_dom_sf"/>
</dbReference>
<proteinExistence type="predicted"/>
<dbReference type="SMART" id="SM00915">
    <property type="entry name" value="Jacalin"/>
    <property type="match status" value="1"/>
</dbReference>
<gene>
    <name evidence="4" type="ORF">PsYK624_066670</name>
</gene>
<protein>
    <recommendedName>
        <fullName evidence="3">Jacalin-type lectin domain-containing protein</fullName>
    </recommendedName>
</protein>
<evidence type="ECO:0000256" key="2">
    <source>
        <dbReference type="SAM" id="MobiDB-lite"/>
    </source>
</evidence>
<dbReference type="SUPFAM" id="SSF89372">
    <property type="entry name" value="Fucose-specific lectin"/>
    <property type="match status" value="1"/>
</dbReference>
<feature type="coiled-coil region" evidence="1">
    <location>
        <begin position="729"/>
        <end position="782"/>
    </location>
</feature>
<accession>A0A9P3G9H6</accession>
<evidence type="ECO:0000256" key="1">
    <source>
        <dbReference type="SAM" id="Coils"/>
    </source>
</evidence>
<dbReference type="Proteomes" id="UP000703269">
    <property type="component" value="Unassembled WGS sequence"/>
</dbReference>
<feature type="domain" description="Jacalin-type lectin" evidence="3">
    <location>
        <begin position="324"/>
        <end position="482"/>
    </location>
</feature>
<organism evidence="4 5">
    <name type="scientific">Phanerochaete sordida</name>
    <dbReference type="NCBI Taxonomy" id="48140"/>
    <lineage>
        <taxon>Eukaryota</taxon>
        <taxon>Fungi</taxon>
        <taxon>Dikarya</taxon>
        <taxon>Basidiomycota</taxon>
        <taxon>Agaricomycotina</taxon>
        <taxon>Agaricomycetes</taxon>
        <taxon>Polyporales</taxon>
        <taxon>Phanerochaetaceae</taxon>
        <taxon>Phanerochaete</taxon>
    </lineage>
</organism>